<proteinExistence type="inferred from homology"/>
<sequence>MDKNDNPNSAGARLYALLVLIAECLVFVVKFNYEILAAIYRLIIRPELKDLTGETVLITGAGHGIGKELAHLYNAQGCKVVCLDINEKNNAQTVKELNSRRPRSAFQYKCDVSNRDEVLAVAKKIQMEVGDVTVLVNNAGIMPTHPIEQHTSEEIRKIMDINVMAHFWMLEAFLPSMYEKKRGHIIALASIAGVVGLTNLVPYCASKFAVRGMMEALQTEIRDTKPDCDINTTIVCPYMVDTGLCKKPKVRFPSLLGLLQPKEVAEQIVLAHRKNLKEFTIPRHLMYLNHFLRPLPYKCAIVFKEFMDSGVESDLS</sequence>
<dbReference type="AlphaFoldDB" id="A0A336LVA3"/>
<gene>
    <name evidence="14" type="primary">CSON000961</name>
</gene>
<comment type="function">
    <text evidence="9">Catalyzes the reduction of all-trans-retinal to all-trans-retinol in the presence of NADPH.</text>
</comment>
<reference evidence="14" key="1">
    <citation type="submission" date="2018-07" db="EMBL/GenBank/DDBJ databases">
        <authorList>
            <person name="Quirk P.G."/>
            <person name="Krulwich T.A."/>
        </authorList>
    </citation>
    <scope>NUCLEOTIDE SEQUENCE</scope>
</reference>
<dbReference type="PANTHER" id="PTHR24322">
    <property type="entry name" value="PKSB"/>
    <property type="match status" value="1"/>
</dbReference>
<feature type="transmembrane region" description="Helical" evidence="13">
    <location>
        <begin position="12"/>
        <end position="33"/>
    </location>
</feature>
<evidence type="ECO:0000256" key="4">
    <source>
        <dbReference type="ARBA" id="ARBA00022857"/>
    </source>
</evidence>
<feature type="transmembrane region" description="Helical" evidence="13">
    <location>
        <begin position="184"/>
        <end position="205"/>
    </location>
</feature>
<accession>A0A336LVA3</accession>
<evidence type="ECO:0000256" key="13">
    <source>
        <dbReference type="SAM" id="Phobius"/>
    </source>
</evidence>
<evidence type="ECO:0000256" key="11">
    <source>
        <dbReference type="ARBA" id="ARBA00082544"/>
    </source>
</evidence>
<keyword evidence="5 13" id="KW-1133">Transmembrane helix</keyword>
<dbReference type="Pfam" id="PF00106">
    <property type="entry name" value="adh_short"/>
    <property type="match status" value="1"/>
</dbReference>
<evidence type="ECO:0000256" key="7">
    <source>
        <dbReference type="ARBA" id="ARBA00023098"/>
    </source>
</evidence>
<evidence type="ECO:0000256" key="1">
    <source>
        <dbReference type="ARBA" id="ARBA00004141"/>
    </source>
</evidence>
<dbReference type="PROSITE" id="PS00061">
    <property type="entry name" value="ADH_SHORT"/>
    <property type="match status" value="1"/>
</dbReference>
<dbReference type="OMA" id="GHIICLS"/>
<dbReference type="InterPro" id="IPR036291">
    <property type="entry name" value="NAD(P)-bd_dom_sf"/>
</dbReference>
<evidence type="ECO:0000256" key="2">
    <source>
        <dbReference type="ARBA" id="ARBA00006484"/>
    </source>
</evidence>
<comment type="subcellular location">
    <subcellularLocation>
        <location evidence="1">Membrane</location>
        <topology evidence="1">Multi-pass membrane protein</topology>
    </subcellularLocation>
</comment>
<evidence type="ECO:0000313" key="14">
    <source>
        <dbReference type="EMBL" id="SSX20267.1"/>
    </source>
</evidence>
<dbReference type="GO" id="GO:0005811">
    <property type="term" value="C:lipid droplet"/>
    <property type="evidence" value="ECO:0007669"/>
    <property type="project" value="TreeGrafter"/>
</dbReference>
<evidence type="ECO:0000256" key="10">
    <source>
        <dbReference type="ARBA" id="ARBA00068717"/>
    </source>
</evidence>
<keyword evidence="4" id="KW-0521">NADP</keyword>
<comment type="similarity">
    <text evidence="2 12">Belongs to the short-chain dehydrogenases/reductases (SDR) family.</text>
</comment>
<dbReference type="Gene3D" id="3.40.50.720">
    <property type="entry name" value="NAD(P)-binding Rossmann-like Domain"/>
    <property type="match status" value="1"/>
</dbReference>
<dbReference type="VEuPathDB" id="VectorBase:CSON000961"/>
<evidence type="ECO:0000256" key="3">
    <source>
        <dbReference type="ARBA" id="ARBA00022692"/>
    </source>
</evidence>
<evidence type="ECO:0000256" key="5">
    <source>
        <dbReference type="ARBA" id="ARBA00022989"/>
    </source>
</evidence>
<dbReference type="PANTHER" id="PTHR24322:SF736">
    <property type="entry name" value="RETINOL DEHYDROGENASE 10"/>
    <property type="match status" value="1"/>
</dbReference>
<keyword evidence="6" id="KW-0560">Oxidoreductase</keyword>
<evidence type="ECO:0000256" key="12">
    <source>
        <dbReference type="RuleBase" id="RU000363"/>
    </source>
</evidence>
<dbReference type="CDD" id="cd05339">
    <property type="entry name" value="17beta-HSDXI-like_SDR_c"/>
    <property type="match status" value="1"/>
</dbReference>
<keyword evidence="3 13" id="KW-0812">Transmembrane</keyword>
<dbReference type="InterPro" id="IPR020904">
    <property type="entry name" value="Sc_DH/Rdtase_CS"/>
</dbReference>
<protein>
    <recommendedName>
        <fullName evidence="10">Short-chain dehydrogenase/reductase 3</fullName>
    </recommendedName>
    <alternativeName>
        <fullName evidence="11">Retinal short-chain dehydrogenase/reductase 1</fullName>
    </alternativeName>
</protein>
<dbReference type="EMBL" id="UFQT01000115">
    <property type="protein sequence ID" value="SSX20267.1"/>
    <property type="molecule type" value="Genomic_DNA"/>
</dbReference>
<keyword evidence="7" id="KW-0443">Lipid metabolism</keyword>
<dbReference type="FunFam" id="3.40.50.720:FF:000131">
    <property type="entry name" value="Short-chain dehydrogenase/reductase 3"/>
    <property type="match status" value="1"/>
</dbReference>
<evidence type="ECO:0000256" key="9">
    <source>
        <dbReference type="ARBA" id="ARBA00059620"/>
    </source>
</evidence>
<dbReference type="GO" id="GO:0016020">
    <property type="term" value="C:membrane"/>
    <property type="evidence" value="ECO:0007669"/>
    <property type="project" value="UniProtKB-SubCell"/>
</dbReference>
<name>A0A336LVA3_CULSO</name>
<evidence type="ECO:0000256" key="8">
    <source>
        <dbReference type="ARBA" id="ARBA00023136"/>
    </source>
</evidence>
<organism evidence="14">
    <name type="scientific">Culicoides sonorensis</name>
    <name type="common">Biting midge</name>
    <dbReference type="NCBI Taxonomy" id="179676"/>
    <lineage>
        <taxon>Eukaryota</taxon>
        <taxon>Metazoa</taxon>
        <taxon>Ecdysozoa</taxon>
        <taxon>Arthropoda</taxon>
        <taxon>Hexapoda</taxon>
        <taxon>Insecta</taxon>
        <taxon>Pterygota</taxon>
        <taxon>Neoptera</taxon>
        <taxon>Endopterygota</taxon>
        <taxon>Diptera</taxon>
        <taxon>Nematocera</taxon>
        <taxon>Chironomoidea</taxon>
        <taxon>Ceratopogonidae</taxon>
        <taxon>Ceratopogoninae</taxon>
        <taxon>Culicoides</taxon>
        <taxon>Monoculicoides</taxon>
    </lineage>
</organism>
<dbReference type="PRINTS" id="PR00080">
    <property type="entry name" value="SDRFAMILY"/>
</dbReference>
<dbReference type="GO" id="GO:0052650">
    <property type="term" value="F:all-trans-retinol dehydrogenase (NADP+) activity"/>
    <property type="evidence" value="ECO:0007669"/>
    <property type="project" value="UniProtKB-ARBA"/>
</dbReference>
<dbReference type="SUPFAM" id="SSF51735">
    <property type="entry name" value="NAD(P)-binding Rossmann-fold domains"/>
    <property type="match status" value="1"/>
</dbReference>
<dbReference type="PRINTS" id="PR00081">
    <property type="entry name" value="GDHRDH"/>
</dbReference>
<keyword evidence="8 13" id="KW-0472">Membrane</keyword>
<dbReference type="InterPro" id="IPR002347">
    <property type="entry name" value="SDR_fam"/>
</dbReference>
<evidence type="ECO:0000256" key="6">
    <source>
        <dbReference type="ARBA" id="ARBA00023002"/>
    </source>
</evidence>